<dbReference type="Proteomes" id="UP001279734">
    <property type="component" value="Unassembled WGS sequence"/>
</dbReference>
<proteinExistence type="predicted"/>
<evidence type="ECO:0000313" key="2">
    <source>
        <dbReference type="Proteomes" id="UP001279734"/>
    </source>
</evidence>
<organism evidence="1 2">
    <name type="scientific">Nepenthes gracilis</name>
    <name type="common">Slender pitcher plant</name>
    <dbReference type="NCBI Taxonomy" id="150966"/>
    <lineage>
        <taxon>Eukaryota</taxon>
        <taxon>Viridiplantae</taxon>
        <taxon>Streptophyta</taxon>
        <taxon>Embryophyta</taxon>
        <taxon>Tracheophyta</taxon>
        <taxon>Spermatophyta</taxon>
        <taxon>Magnoliopsida</taxon>
        <taxon>eudicotyledons</taxon>
        <taxon>Gunneridae</taxon>
        <taxon>Pentapetalae</taxon>
        <taxon>Caryophyllales</taxon>
        <taxon>Nepenthaceae</taxon>
        <taxon>Nepenthes</taxon>
    </lineage>
</organism>
<accession>A0AAD3S337</accession>
<comment type="caution">
    <text evidence="1">The sequence shown here is derived from an EMBL/GenBank/DDBJ whole genome shotgun (WGS) entry which is preliminary data.</text>
</comment>
<dbReference type="AlphaFoldDB" id="A0AAD3S337"/>
<sequence length="154" mass="15839">MEGTLLLALEHELLSSLEIFQGLVDNHYSFDPKTSAIERDCVQIAPSTVATTASGQVVRGVSTAPHFGISLGPAPGYLGCANVGGGLRKLPFNAASMALGNVVRGVSATSLPDVSLGLSFGNFYSAAVGRGSGKLLLNFTKGSPSLVQCCPFSH</sequence>
<keyword evidence="2" id="KW-1185">Reference proteome</keyword>
<name>A0AAD3S337_NEPGR</name>
<protein>
    <submittedName>
        <fullName evidence="1">Uncharacterized protein</fullName>
    </submittedName>
</protein>
<reference evidence="1" key="1">
    <citation type="submission" date="2023-05" db="EMBL/GenBank/DDBJ databases">
        <title>Nepenthes gracilis genome sequencing.</title>
        <authorList>
            <person name="Fukushima K."/>
        </authorList>
    </citation>
    <scope>NUCLEOTIDE SEQUENCE</scope>
    <source>
        <strain evidence="1">SING2019-196</strain>
    </source>
</reference>
<dbReference type="EMBL" id="BSYO01000004">
    <property type="protein sequence ID" value="GMH03573.1"/>
    <property type="molecule type" value="Genomic_DNA"/>
</dbReference>
<evidence type="ECO:0000313" key="1">
    <source>
        <dbReference type="EMBL" id="GMH03573.1"/>
    </source>
</evidence>
<gene>
    <name evidence="1" type="ORF">Nepgr_005412</name>
</gene>